<feature type="domain" description="MoaB/Mog" evidence="3">
    <location>
        <begin position="4"/>
        <end position="146"/>
    </location>
</feature>
<dbReference type="SUPFAM" id="SSF53218">
    <property type="entry name" value="Molybdenum cofactor biosynthesis proteins"/>
    <property type="match status" value="1"/>
</dbReference>
<dbReference type="PANTHER" id="PTHR43764:SF1">
    <property type="entry name" value="MOLYBDOPTERIN MOLYBDOTRANSFERASE"/>
    <property type="match status" value="1"/>
</dbReference>
<keyword evidence="2" id="KW-0501">Molybdenum cofactor biosynthesis</keyword>
<dbReference type="InterPro" id="IPR036425">
    <property type="entry name" value="MoaB/Mog-like_dom_sf"/>
</dbReference>
<evidence type="ECO:0000256" key="1">
    <source>
        <dbReference type="ARBA" id="ARBA00005046"/>
    </source>
</evidence>
<accession>A0ABY7JTB3</accession>
<proteinExistence type="predicted"/>
<organism evidence="4 5">
    <name type="scientific">Jatrophihabitans cynanchi</name>
    <dbReference type="NCBI Taxonomy" id="2944128"/>
    <lineage>
        <taxon>Bacteria</taxon>
        <taxon>Bacillati</taxon>
        <taxon>Actinomycetota</taxon>
        <taxon>Actinomycetes</taxon>
        <taxon>Jatrophihabitantales</taxon>
        <taxon>Jatrophihabitantaceae</taxon>
        <taxon>Jatrophihabitans</taxon>
    </lineage>
</organism>
<dbReference type="InterPro" id="IPR008284">
    <property type="entry name" value="MoCF_biosynth_CS"/>
</dbReference>
<dbReference type="EMBL" id="CP097463">
    <property type="protein sequence ID" value="WAX55797.1"/>
    <property type="molecule type" value="Genomic_DNA"/>
</dbReference>
<dbReference type="Gene3D" id="3.40.980.10">
    <property type="entry name" value="MoaB/Mog-like domain"/>
    <property type="match status" value="1"/>
</dbReference>
<dbReference type="InterPro" id="IPR051920">
    <property type="entry name" value="MPT_Adenylyltrnsfr/MoaC-Rel"/>
</dbReference>
<dbReference type="InterPro" id="IPR001453">
    <property type="entry name" value="MoaB/Mog_dom"/>
</dbReference>
<evidence type="ECO:0000259" key="3">
    <source>
        <dbReference type="SMART" id="SM00852"/>
    </source>
</evidence>
<evidence type="ECO:0000313" key="5">
    <source>
        <dbReference type="Proteomes" id="UP001164693"/>
    </source>
</evidence>
<dbReference type="Proteomes" id="UP001164693">
    <property type="component" value="Chromosome"/>
</dbReference>
<dbReference type="PANTHER" id="PTHR43764">
    <property type="entry name" value="MOLYBDENUM COFACTOR BIOSYNTHESIS"/>
    <property type="match status" value="1"/>
</dbReference>
<dbReference type="PROSITE" id="PS01078">
    <property type="entry name" value="MOCF_BIOSYNTHESIS_1"/>
    <property type="match status" value="1"/>
</dbReference>
<dbReference type="SMART" id="SM00852">
    <property type="entry name" value="MoCF_biosynth"/>
    <property type="match status" value="1"/>
</dbReference>
<evidence type="ECO:0000256" key="2">
    <source>
        <dbReference type="ARBA" id="ARBA00023150"/>
    </source>
</evidence>
<dbReference type="Pfam" id="PF00994">
    <property type="entry name" value="MoCF_biosynth"/>
    <property type="match status" value="1"/>
</dbReference>
<comment type="pathway">
    <text evidence="1">Cofactor biosynthesis; molybdopterin biosynthesis.</text>
</comment>
<reference evidence="4" key="1">
    <citation type="submission" date="2022-05" db="EMBL/GenBank/DDBJ databases">
        <title>Jatrophihabitans sp. SB3-54 whole genome sequence.</title>
        <authorList>
            <person name="Suh M.K."/>
            <person name="Eom M.K."/>
            <person name="Kim J.S."/>
            <person name="Kim H.S."/>
            <person name="Do H.E."/>
            <person name="Shin Y.K."/>
            <person name="Lee J.-S."/>
        </authorList>
    </citation>
    <scope>NUCLEOTIDE SEQUENCE</scope>
    <source>
        <strain evidence="4">SB3-54</strain>
    </source>
</reference>
<gene>
    <name evidence="4" type="ORF">M6B22_14775</name>
</gene>
<dbReference type="NCBIfam" id="TIGR00177">
    <property type="entry name" value="molyb_syn"/>
    <property type="match status" value="1"/>
</dbReference>
<keyword evidence="5" id="KW-1185">Reference proteome</keyword>
<sequence length="161" mass="16128">MKVAVITCSNRSAAGERADDSGQLLVDLFGADGHDIVLRTVVPDQVDAIRVAVGEACAVADVVITNGGTGLTPTDVTPEAVRPLLEREIPGIAEQIRLASAAKVPTSVLSRGVAGAIGRTLVVTLPGSPGGVRDGYAVLAPLAAHAVDQLGGGDHRPGGGV</sequence>
<evidence type="ECO:0000313" key="4">
    <source>
        <dbReference type="EMBL" id="WAX55797.1"/>
    </source>
</evidence>
<protein>
    <submittedName>
        <fullName evidence="4">MogA/MoaB family molybdenum cofactor biosynthesis protein</fullName>
    </submittedName>
</protein>
<name>A0ABY7JTB3_9ACTN</name>
<dbReference type="CDD" id="cd00886">
    <property type="entry name" value="MogA_MoaB"/>
    <property type="match status" value="1"/>
</dbReference>